<dbReference type="Gene3D" id="3.20.20.350">
    <property type="entry name" value="Diol/glycerol dehydratase, large subunit"/>
    <property type="match status" value="1"/>
</dbReference>
<comment type="caution">
    <text evidence="2">The sequence shown here is derived from an EMBL/GenBank/DDBJ whole genome shotgun (WGS) entry which is preliminary data.</text>
</comment>
<dbReference type="SUPFAM" id="SSF52968">
    <property type="entry name" value="B12-dependent dehydatase associated subunit"/>
    <property type="match status" value="1"/>
</dbReference>
<dbReference type="OrthoDB" id="304739at2"/>
<dbReference type="InterPro" id="IPR016176">
    <property type="entry name" value="Cbl-dep_enz_cat"/>
</dbReference>
<dbReference type="Pfam" id="PF02286">
    <property type="entry name" value="Dehydratase_LU"/>
    <property type="match status" value="1"/>
</dbReference>
<dbReference type="RefSeq" id="WP_083166054.1">
    <property type="nucleotide sequence ID" value="NZ_MVHF01000023.1"/>
</dbReference>
<evidence type="ECO:0000259" key="1">
    <source>
        <dbReference type="Pfam" id="PF02286"/>
    </source>
</evidence>
<keyword evidence="3" id="KW-1185">Reference proteome</keyword>
<reference evidence="2 3" key="1">
    <citation type="submission" date="2017-02" db="EMBL/GenBank/DDBJ databases">
        <title>The new phylogeny of genus Mycobacterium.</title>
        <authorList>
            <person name="Tortoli E."/>
            <person name="Trovato A."/>
            <person name="Cirillo D.M."/>
        </authorList>
    </citation>
    <scope>NUCLEOTIDE SEQUENCE [LARGE SCALE GENOMIC DNA]</scope>
    <source>
        <strain evidence="2 3">RW6</strain>
    </source>
</reference>
<dbReference type="GO" id="GO:0016836">
    <property type="term" value="F:hydro-lyase activity"/>
    <property type="evidence" value="ECO:0007669"/>
    <property type="project" value="InterPro"/>
</dbReference>
<dbReference type="EMBL" id="MVHF01000023">
    <property type="protein sequence ID" value="ORA32880.1"/>
    <property type="molecule type" value="Genomic_DNA"/>
</dbReference>
<name>A0A1X0AS69_9MYCO</name>
<dbReference type="InterPro" id="IPR036999">
    <property type="entry name" value="Diol/glycerol_deHase_lsu_sf"/>
</dbReference>
<feature type="domain" description="Diol/glycerol dehydratase large subunit" evidence="1">
    <location>
        <begin position="13"/>
        <end position="563"/>
    </location>
</feature>
<protein>
    <submittedName>
        <fullName evidence="2">Propanediol dehydratase</fullName>
    </submittedName>
</protein>
<evidence type="ECO:0000313" key="3">
    <source>
        <dbReference type="Proteomes" id="UP000192448"/>
    </source>
</evidence>
<proteinExistence type="predicted"/>
<dbReference type="STRING" id="1927124.BST13_21575"/>
<organism evidence="2 3">
    <name type="scientific">Mycobacterium aquaticum</name>
    <dbReference type="NCBI Taxonomy" id="1927124"/>
    <lineage>
        <taxon>Bacteria</taxon>
        <taxon>Bacillati</taxon>
        <taxon>Actinomycetota</taxon>
        <taxon>Actinomycetes</taxon>
        <taxon>Mycobacteriales</taxon>
        <taxon>Mycobacteriaceae</taxon>
        <taxon>Mycobacterium</taxon>
    </lineage>
</organism>
<gene>
    <name evidence="2" type="ORF">BST13_21575</name>
</gene>
<dbReference type="SUPFAM" id="SSF51703">
    <property type="entry name" value="Cobalamin (vitamin B12)-dependent enzymes"/>
    <property type="match status" value="1"/>
</dbReference>
<dbReference type="Gene3D" id="3.40.50.10150">
    <property type="entry name" value="B12-dependent dehydatase associated subunit"/>
    <property type="match status" value="1"/>
</dbReference>
<dbReference type="AlphaFoldDB" id="A0A1X0AS69"/>
<dbReference type="InterPro" id="IPR003206">
    <property type="entry name" value="Diol/glycerol_deHydtase_lsu"/>
</dbReference>
<accession>A0A1X0AS69</accession>
<dbReference type="GO" id="GO:0031419">
    <property type="term" value="F:cobalamin binding"/>
    <property type="evidence" value="ECO:0007669"/>
    <property type="project" value="InterPro"/>
</dbReference>
<evidence type="ECO:0000313" key="2">
    <source>
        <dbReference type="EMBL" id="ORA32880.1"/>
    </source>
</evidence>
<dbReference type="Pfam" id="PF02288">
    <property type="entry name" value="Dehydratase_MU"/>
    <property type="match status" value="1"/>
</dbReference>
<dbReference type="NCBIfam" id="NF011979">
    <property type="entry name" value="PRK15444.1"/>
    <property type="match status" value="1"/>
</dbReference>
<sequence>MYLSGTEFEQDHRLGRIRMLDEQRVNLDGFAEADPELGMISHLSPHDPEPSWVVADDGTVLEMDSTRATDFDTIDEFIVRYAIDRAEAPRSMAIAEVDLARMIVDSSVSREQVLRVCAGLTPAKMARVVAMLQPVEIQMAMMKMRARRTPANQAHVTNRLDDPLLIAADAATAVVYGFRELEATVPVLDDAPAVAVGLLIGSQVPAPGALTQCSVEEARELEMGVRGLVSYAETVSVYGTEQVFTDGDDTPWSKAFLTSCYASRGIKMRLSSGAGSEVLMGEAERKSMNYLESRCVALAKGIGAQGVQNGGIDGASITASVPGGVRELIAENLMVMLRGLESCSGNDTLVSESTMRRTSRTLPVLLSGSDFIFSGFGSVMAYDNMFGPSNFNAGDLDDYLVLQRDWGVDGGLRSVDPTTLEAMRRQAAEATRAVFEYLGLADFDDDHVEAVVGAEGSKDLPSTDGVRVLSAARMIEQSGLTVLDVVAALAETGFPDIADRVLGMARARISGDYLQTAAIFDEEMNVLSALTDPNDYRGPGTGYRPSAERQAQIDSVRQARSVTDLVREQAGFAEPDRLIVCGPAQVGEDPREVVIGVSPAFGTKLFRTLSGMTIYDALEQIFAGLEEEQCVPRLVRIAHSIDLGAIGKSAARLSGSGISVGLQAKGTTIIHRRDLSPLANLELLSIAPLITPEMYRLIGINAGRHAKGTTPAPMRNAYTEEAITARYHTRVVAMVAIERRESLCRNGDDSTNPHVELEFKR</sequence>
<dbReference type="InterPro" id="IPR010254">
    <property type="entry name" value="B12-dep_deHydtase_bsu"/>
</dbReference>
<dbReference type="Proteomes" id="UP000192448">
    <property type="component" value="Unassembled WGS sequence"/>
</dbReference>
<dbReference type="InterPro" id="IPR003208">
    <property type="entry name" value="Dehydtase/Dehydtase_re"/>
</dbReference>